<dbReference type="Gene3D" id="3.20.20.190">
    <property type="entry name" value="Phosphatidylinositol (PI) phosphodiesterase"/>
    <property type="match status" value="1"/>
</dbReference>
<reference evidence="3" key="1">
    <citation type="submission" date="2020-05" db="EMBL/GenBank/DDBJ databases">
        <authorList>
            <person name="Chiriac C."/>
            <person name="Salcher M."/>
            <person name="Ghai R."/>
            <person name="Kavagutti S V."/>
        </authorList>
    </citation>
    <scope>NUCLEOTIDE SEQUENCE</scope>
</reference>
<dbReference type="PANTHER" id="PTHR46211">
    <property type="entry name" value="GLYCEROPHOSPHORYL DIESTER PHOSPHODIESTERASE"/>
    <property type="match status" value="1"/>
</dbReference>
<feature type="domain" description="GP-PDE" evidence="1">
    <location>
        <begin position="4"/>
        <end position="229"/>
    </location>
</feature>
<dbReference type="AlphaFoldDB" id="A0A6J6HRV9"/>
<dbReference type="GO" id="GO:0008081">
    <property type="term" value="F:phosphoric diester hydrolase activity"/>
    <property type="evidence" value="ECO:0007669"/>
    <property type="project" value="InterPro"/>
</dbReference>
<dbReference type="SUPFAM" id="SSF51695">
    <property type="entry name" value="PLC-like phosphodiesterases"/>
    <property type="match status" value="1"/>
</dbReference>
<accession>A0A6J6HRV9</accession>
<protein>
    <submittedName>
        <fullName evidence="3">Unannotated protein</fullName>
    </submittedName>
</protein>
<dbReference type="GO" id="GO:0006629">
    <property type="term" value="P:lipid metabolic process"/>
    <property type="evidence" value="ECO:0007669"/>
    <property type="project" value="InterPro"/>
</dbReference>
<name>A0A6J6HRV9_9ZZZZ</name>
<dbReference type="EMBL" id="CAEZUL010000012">
    <property type="protein sequence ID" value="CAB4591962.1"/>
    <property type="molecule type" value="Genomic_DNA"/>
</dbReference>
<dbReference type="Pfam" id="PF03009">
    <property type="entry name" value="GDPD"/>
    <property type="match status" value="1"/>
</dbReference>
<sequence length="233" mass="25813">MANVQVIAHRGASRAERENTLEAFRRAGTMGADAVELDVRRTVDGAMAVHHDAVLPDGRVIVEMHSSDLPTHVPLLPAALDACAGMWVNIEIKNHPIDPDFDPNDSLAATIAAHLADRGEDHRWLISAFHRPTVDAMRTLRPEVRTAWLTEGVRDEDCERVARDMAGFGHTALHPYTKFLNQNCINVFHSHGLQVNSWTIDDPARMAEVIEWGIDGICTNVPDIALQVRDKAE</sequence>
<evidence type="ECO:0000313" key="2">
    <source>
        <dbReference type="EMBL" id="CAB4591962.1"/>
    </source>
</evidence>
<dbReference type="InterPro" id="IPR030395">
    <property type="entry name" value="GP_PDE_dom"/>
</dbReference>
<evidence type="ECO:0000259" key="1">
    <source>
        <dbReference type="PROSITE" id="PS51704"/>
    </source>
</evidence>
<dbReference type="PROSITE" id="PS51704">
    <property type="entry name" value="GP_PDE"/>
    <property type="match status" value="1"/>
</dbReference>
<dbReference type="InterPro" id="IPR017946">
    <property type="entry name" value="PLC-like_Pdiesterase_TIM-brl"/>
</dbReference>
<dbReference type="CDD" id="cd08556">
    <property type="entry name" value="GDPD"/>
    <property type="match status" value="1"/>
</dbReference>
<organism evidence="3">
    <name type="scientific">freshwater metagenome</name>
    <dbReference type="NCBI Taxonomy" id="449393"/>
    <lineage>
        <taxon>unclassified sequences</taxon>
        <taxon>metagenomes</taxon>
        <taxon>ecological metagenomes</taxon>
    </lineage>
</organism>
<proteinExistence type="predicted"/>
<dbReference type="EMBL" id="CAEZUZ010000080">
    <property type="protein sequence ID" value="CAB4616582.1"/>
    <property type="molecule type" value="Genomic_DNA"/>
</dbReference>
<dbReference type="PANTHER" id="PTHR46211:SF14">
    <property type="entry name" value="GLYCEROPHOSPHODIESTER PHOSPHODIESTERASE"/>
    <property type="match status" value="1"/>
</dbReference>
<evidence type="ECO:0000313" key="3">
    <source>
        <dbReference type="EMBL" id="CAB4616582.1"/>
    </source>
</evidence>
<gene>
    <name evidence="2" type="ORF">UFOPK1808_00208</name>
    <name evidence="3" type="ORF">UFOPK1889_00597</name>
</gene>